<evidence type="ECO:0000256" key="5">
    <source>
        <dbReference type="ARBA" id="ARBA00023002"/>
    </source>
</evidence>
<proteinExistence type="inferred from homology"/>
<dbReference type="PANTHER" id="PTHR43673">
    <property type="entry name" value="NAD(P)H NITROREDUCTASE YDGI-RELATED"/>
    <property type="match status" value="1"/>
</dbReference>
<keyword evidence="3" id="KW-0285">Flavoprotein</keyword>
<keyword evidence="8" id="KW-1185">Reference proteome</keyword>
<dbReference type="AlphaFoldDB" id="A0A975AIX2"/>
<keyword evidence="4" id="KW-0288">FMN</keyword>
<comment type="similarity">
    <text evidence="2">Belongs to the nitroreductase family.</text>
</comment>
<gene>
    <name evidence="7" type="ORF">J0B03_03335</name>
</gene>
<dbReference type="GO" id="GO:0016491">
    <property type="term" value="F:oxidoreductase activity"/>
    <property type="evidence" value="ECO:0007669"/>
    <property type="project" value="UniProtKB-KW"/>
</dbReference>
<dbReference type="EMBL" id="CP071444">
    <property type="protein sequence ID" value="QSX09114.1"/>
    <property type="molecule type" value="Genomic_DNA"/>
</dbReference>
<dbReference type="InterPro" id="IPR000415">
    <property type="entry name" value="Nitroreductase-like"/>
</dbReference>
<dbReference type="KEGG" id="alka:J0B03_03335"/>
<accession>A0A975AIX2</accession>
<evidence type="ECO:0000256" key="4">
    <source>
        <dbReference type="ARBA" id="ARBA00022643"/>
    </source>
</evidence>
<dbReference type="Gene3D" id="3.40.109.10">
    <property type="entry name" value="NADH Oxidase"/>
    <property type="match status" value="1"/>
</dbReference>
<evidence type="ECO:0000256" key="3">
    <source>
        <dbReference type="ARBA" id="ARBA00022630"/>
    </source>
</evidence>
<dbReference type="InterPro" id="IPR029479">
    <property type="entry name" value="Nitroreductase"/>
</dbReference>
<dbReference type="PANTHER" id="PTHR43673:SF2">
    <property type="entry name" value="NITROREDUCTASE"/>
    <property type="match status" value="1"/>
</dbReference>
<evidence type="ECO:0000313" key="7">
    <source>
        <dbReference type="EMBL" id="QSX09114.1"/>
    </source>
</evidence>
<feature type="domain" description="Nitroreductase" evidence="6">
    <location>
        <begin position="8"/>
        <end position="63"/>
    </location>
</feature>
<dbReference type="RefSeq" id="WP_207300453.1">
    <property type="nucleotide sequence ID" value="NZ_CP071444.1"/>
</dbReference>
<dbReference type="SUPFAM" id="SSF55469">
    <property type="entry name" value="FMN-dependent nitroreductase-like"/>
    <property type="match status" value="1"/>
</dbReference>
<dbReference type="Proteomes" id="UP000663499">
    <property type="component" value="Chromosome"/>
</dbReference>
<reference evidence="7" key="1">
    <citation type="submission" date="2021-03" db="EMBL/GenBank/DDBJ databases">
        <title>Alkalibacter marinus sp. nov., isolated from tidal flat sediment.</title>
        <authorList>
            <person name="Namirimu T."/>
            <person name="Yang J.-A."/>
            <person name="Yang S.-H."/>
            <person name="Kim Y.-J."/>
            <person name="Kwon K.K."/>
        </authorList>
    </citation>
    <scope>NUCLEOTIDE SEQUENCE</scope>
    <source>
        <strain evidence="7">ES005</strain>
    </source>
</reference>
<evidence type="ECO:0000256" key="1">
    <source>
        <dbReference type="ARBA" id="ARBA00001917"/>
    </source>
</evidence>
<evidence type="ECO:0000313" key="8">
    <source>
        <dbReference type="Proteomes" id="UP000663499"/>
    </source>
</evidence>
<evidence type="ECO:0000259" key="6">
    <source>
        <dbReference type="Pfam" id="PF00881"/>
    </source>
</evidence>
<evidence type="ECO:0000256" key="2">
    <source>
        <dbReference type="ARBA" id="ARBA00007118"/>
    </source>
</evidence>
<organism evidence="7 8">
    <name type="scientific">Alkalibacter rhizosphaerae</name>
    <dbReference type="NCBI Taxonomy" id="2815577"/>
    <lineage>
        <taxon>Bacteria</taxon>
        <taxon>Bacillati</taxon>
        <taxon>Bacillota</taxon>
        <taxon>Clostridia</taxon>
        <taxon>Eubacteriales</taxon>
        <taxon>Eubacteriaceae</taxon>
        <taxon>Alkalibacter</taxon>
    </lineage>
</organism>
<comment type="cofactor">
    <cofactor evidence="1">
        <name>FMN</name>
        <dbReference type="ChEBI" id="CHEBI:58210"/>
    </cofactor>
</comment>
<sequence>MNFLHLAKKRYSCRLYKDLPVEKEKLEYVLEAGRVAPTAKNLQPHRVLVLQKKENLEKLSEAARIYDAPVALVVCKDKNDSWVRPLDGKEHGDVDASIVTDHMMLAATEQGLQSVWICFFDAVRLKENFSLPENLEPVNILVMGYGADEPKSELRHKEMRRPLEETFYFESFGEVKS</sequence>
<keyword evidence="5" id="KW-0560">Oxidoreductase</keyword>
<name>A0A975AIX2_9FIRM</name>
<dbReference type="CDD" id="cd20609">
    <property type="entry name" value="nitroreductase"/>
    <property type="match status" value="1"/>
</dbReference>
<protein>
    <submittedName>
        <fullName evidence="7">Nitroreductase family protein</fullName>
    </submittedName>
</protein>
<dbReference type="Pfam" id="PF00881">
    <property type="entry name" value="Nitroreductase"/>
    <property type="match status" value="1"/>
</dbReference>